<evidence type="ECO:0000259" key="5">
    <source>
        <dbReference type="PROSITE" id="PS50893"/>
    </source>
</evidence>
<dbReference type="EMBL" id="CP036271">
    <property type="protein sequence ID" value="QDT52048.1"/>
    <property type="molecule type" value="Genomic_DNA"/>
</dbReference>
<dbReference type="GO" id="GO:0016887">
    <property type="term" value="F:ATP hydrolysis activity"/>
    <property type="evidence" value="ECO:0007669"/>
    <property type="project" value="InterPro"/>
</dbReference>
<dbReference type="Pfam" id="PF00005">
    <property type="entry name" value="ABC_tran"/>
    <property type="match status" value="2"/>
</dbReference>
<evidence type="ECO:0000256" key="3">
    <source>
        <dbReference type="ARBA" id="ARBA00022840"/>
    </source>
</evidence>
<dbReference type="InterPro" id="IPR050611">
    <property type="entry name" value="ABCF"/>
</dbReference>
<dbReference type="InterPro" id="IPR003593">
    <property type="entry name" value="AAA+_ATPase"/>
</dbReference>
<dbReference type="Proteomes" id="UP000315700">
    <property type="component" value="Chromosome"/>
</dbReference>
<feature type="coiled-coil region" evidence="4">
    <location>
        <begin position="549"/>
        <end position="599"/>
    </location>
</feature>
<evidence type="ECO:0000256" key="1">
    <source>
        <dbReference type="ARBA" id="ARBA00022737"/>
    </source>
</evidence>
<dbReference type="InterPro" id="IPR017871">
    <property type="entry name" value="ABC_transporter-like_CS"/>
</dbReference>
<dbReference type="PANTHER" id="PTHR19211">
    <property type="entry name" value="ATP-BINDING TRANSPORT PROTEIN-RELATED"/>
    <property type="match status" value="1"/>
</dbReference>
<protein>
    <submittedName>
        <fullName evidence="6">Putative ABC transporter ATP-binding protein YheS</fullName>
    </submittedName>
</protein>
<dbReference type="Gene3D" id="3.40.50.300">
    <property type="entry name" value="P-loop containing nucleotide triphosphate hydrolases"/>
    <property type="match status" value="2"/>
</dbReference>
<evidence type="ECO:0000256" key="4">
    <source>
        <dbReference type="SAM" id="Coils"/>
    </source>
</evidence>
<sequence>MLRAFPGAGSPASDSTMAVLLQIRNAYKSYGGQVLLDGADATITDDVKVGFVGRNGAGKSTLLKILLGEEELDRGEVSRHPRLRLGYLRQHDSFLPEETVLDFLMRDSGQPDWKCGEVAGQFELKGAYLDGPIAKLSGGWQTRVKLAALLLHQPNLLLLDEPTNFLDLRTQILLEHFLRGYKEACVVVSHDRGFLGATCDATLELARGKLTMFPGKIDAYIENQKERKEHDERVNAALAAKRKQLEEFIAKNKARASTATRAKSKEKQLDKLEDVAIAAEEPTVNIRPPQVDPRKGAALRCIDVAIGYPERKIADGVAVEVNHGDRAAIVGDNGQGKTTFLRTIVDSLPALAGEVRWGHGCNVGIYAQHVYTTLPPKQTVYEYLENTAPAGTKMQEILNGAASLLFRGGDIKKKISVLSGGERARLCLAGLMLSQHNILILDEPGNHLDVETVDSLIEALQAFKGTVIFTSHDRHFLKRLATSIIEVRDGRVVNYGGDYESYLWSVNKEIEEGEREAAAARLSKAPSEVVGKAAPKAEKRDDRAMRKEKGSLEKTIARLDEQKKAANARLLETTDAKEALKLHHEVEELSGQLAEAEERWCVLAEELGEW</sequence>
<dbReference type="Pfam" id="PF12848">
    <property type="entry name" value="ABC_tran_Xtn"/>
    <property type="match status" value="1"/>
</dbReference>
<proteinExistence type="predicted"/>
<reference evidence="6 7" key="1">
    <citation type="submission" date="2019-02" db="EMBL/GenBank/DDBJ databases">
        <title>Deep-cultivation of Planctomycetes and their phenomic and genomic characterization uncovers novel biology.</title>
        <authorList>
            <person name="Wiegand S."/>
            <person name="Jogler M."/>
            <person name="Boedeker C."/>
            <person name="Pinto D."/>
            <person name="Vollmers J."/>
            <person name="Rivas-Marin E."/>
            <person name="Kohn T."/>
            <person name="Peeters S.H."/>
            <person name="Heuer A."/>
            <person name="Rast P."/>
            <person name="Oberbeckmann S."/>
            <person name="Bunk B."/>
            <person name="Jeske O."/>
            <person name="Meyerdierks A."/>
            <person name="Storesund J.E."/>
            <person name="Kallscheuer N."/>
            <person name="Luecker S."/>
            <person name="Lage O.M."/>
            <person name="Pohl T."/>
            <person name="Merkel B.J."/>
            <person name="Hornburger P."/>
            <person name="Mueller R.-W."/>
            <person name="Bruemmer F."/>
            <person name="Labrenz M."/>
            <person name="Spormann A.M."/>
            <person name="Op den Camp H."/>
            <person name="Overmann J."/>
            <person name="Amann R."/>
            <person name="Jetten M.S.M."/>
            <person name="Mascher T."/>
            <person name="Medema M.H."/>
            <person name="Devos D.P."/>
            <person name="Kaster A.-K."/>
            <person name="Ovreas L."/>
            <person name="Rohde M."/>
            <person name="Galperin M.Y."/>
            <person name="Jogler C."/>
        </authorList>
    </citation>
    <scope>NUCLEOTIDE SEQUENCE [LARGE SCALE GENOMIC DNA]</scope>
    <source>
        <strain evidence="6 7">Pan44</strain>
    </source>
</reference>
<dbReference type="CDD" id="cd03221">
    <property type="entry name" value="ABCF_EF-3"/>
    <property type="match status" value="2"/>
</dbReference>
<dbReference type="GO" id="GO:0005524">
    <property type="term" value="F:ATP binding"/>
    <property type="evidence" value="ECO:0007669"/>
    <property type="project" value="UniProtKB-KW"/>
</dbReference>
<dbReference type="InterPro" id="IPR003439">
    <property type="entry name" value="ABC_transporter-like_ATP-bd"/>
</dbReference>
<evidence type="ECO:0000313" key="7">
    <source>
        <dbReference type="Proteomes" id="UP000315700"/>
    </source>
</evidence>
<dbReference type="InParanoid" id="A0A517S7E2"/>
<dbReference type="PROSITE" id="PS50893">
    <property type="entry name" value="ABC_TRANSPORTER_2"/>
    <property type="match status" value="2"/>
</dbReference>
<feature type="domain" description="ABC transporter" evidence="5">
    <location>
        <begin position="299"/>
        <end position="514"/>
    </location>
</feature>
<evidence type="ECO:0000256" key="2">
    <source>
        <dbReference type="ARBA" id="ARBA00022741"/>
    </source>
</evidence>
<keyword evidence="4" id="KW-0175">Coiled coil</keyword>
<dbReference type="InterPro" id="IPR032781">
    <property type="entry name" value="ABC_tran_Xtn"/>
</dbReference>
<dbReference type="AlphaFoldDB" id="A0A517S7E2"/>
<keyword evidence="3 6" id="KW-0067">ATP-binding</keyword>
<keyword evidence="2" id="KW-0547">Nucleotide-binding</keyword>
<dbReference type="KEGG" id="ccos:Pan44_00560"/>
<name>A0A517S7E2_9PLAN</name>
<dbReference type="PANTHER" id="PTHR19211:SF14">
    <property type="entry name" value="ATP-BINDING CASSETTE SUB-FAMILY F MEMBER 1"/>
    <property type="match status" value="1"/>
</dbReference>
<keyword evidence="7" id="KW-1185">Reference proteome</keyword>
<evidence type="ECO:0000313" key="6">
    <source>
        <dbReference type="EMBL" id="QDT52048.1"/>
    </source>
</evidence>
<dbReference type="SUPFAM" id="SSF52540">
    <property type="entry name" value="P-loop containing nucleoside triphosphate hydrolases"/>
    <property type="match status" value="2"/>
</dbReference>
<dbReference type="SMART" id="SM00382">
    <property type="entry name" value="AAA"/>
    <property type="match status" value="2"/>
</dbReference>
<organism evidence="6 7">
    <name type="scientific">Caulifigura coniformis</name>
    <dbReference type="NCBI Taxonomy" id="2527983"/>
    <lineage>
        <taxon>Bacteria</taxon>
        <taxon>Pseudomonadati</taxon>
        <taxon>Planctomycetota</taxon>
        <taxon>Planctomycetia</taxon>
        <taxon>Planctomycetales</taxon>
        <taxon>Planctomycetaceae</taxon>
        <taxon>Caulifigura</taxon>
    </lineage>
</organism>
<dbReference type="InterPro" id="IPR027417">
    <property type="entry name" value="P-loop_NTPase"/>
</dbReference>
<accession>A0A517S7E2</accession>
<dbReference type="PROSITE" id="PS00211">
    <property type="entry name" value="ABC_TRANSPORTER_1"/>
    <property type="match status" value="2"/>
</dbReference>
<feature type="domain" description="ABC transporter" evidence="5">
    <location>
        <begin position="21"/>
        <end position="232"/>
    </location>
</feature>
<gene>
    <name evidence="6" type="primary">yheS</name>
    <name evidence="6" type="ORF">Pan44_00560</name>
</gene>
<keyword evidence="1" id="KW-0677">Repeat</keyword>